<reference evidence="2" key="2">
    <citation type="submission" date="2020-09" db="EMBL/GenBank/DDBJ databases">
        <authorList>
            <person name="Sun Q."/>
            <person name="Zhou Y."/>
        </authorList>
    </citation>
    <scope>NUCLEOTIDE SEQUENCE</scope>
    <source>
        <strain evidence="2">CGMCC 1.16067</strain>
    </source>
</reference>
<evidence type="ECO:0000313" key="2">
    <source>
        <dbReference type="EMBL" id="GGF47357.1"/>
    </source>
</evidence>
<comment type="caution">
    <text evidence="2">The sequence shown here is derived from an EMBL/GenBank/DDBJ whole genome shotgun (WGS) entry which is preliminary data.</text>
</comment>
<dbReference type="NCBIfam" id="NF038356">
    <property type="entry name" value="actino_DLW39"/>
    <property type="match status" value="1"/>
</dbReference>
<name>A0A917BIT5_9ACTN</name>
<protein>
    <submittedName>
        <fullName evidence="2">Uncharacterized protein</fullName>
    </submittedName>
</protein>
<dbReference type="EMBL" id="BMKQ01000001">
    <property type="protein sequence ID" value="GGF47357.1"/>
    <property type="molecule type" value="Genomic_DNA"/>
</dbReference>
<evidence type="ECO:0000313" key="3">
    <source>
        <dbReference type="Proteomes" id="UP000649179"/>
    </source>
</evidence>
<sequence>MKKILLVALAVAAGVVAKRRVDAANEEQSLWREATDAVTGPAADLSRDSGPRG</sequence>
<dbReference type="AlphaFoldDB" id="A0A917BIT5"/>
<gene>
    <name evidence="2" type="ORF">GCM10011519_21780</name>
</gene>
<reference evidence="2" key="1">
    <citation type="journal article" date="2014" name="Int. J. Syst. Evol. Microbiol.">
        <title>Complete genome sequence of Corynebacterium casei LMG S-19264T (=DSM 44701T), isolated from a smear-ripened cheese.</title>
        <authorList>
            <consortium name="US DOE Joint Genome Institute (JGI-PGF)"/>
            <person name="Walter F."/>
            <person name="Albersmeier A."/>
            <person name="Kalinowski J."/>
            <person name="Ruckert C."/>
        </authorList>
    </citation>
    <scope>NUCLEOTIDE SEQUENCE</scope>
    <source>
        <strain evidence="2">CGMCC 1.16067</strain>
    </source>
</reference>
<dbReference type="Proteomes" id="UP000649179">
    <property type="component" value="Unassembled WGS sequence"/>
</dbReference>
<keyword evidence="3" id="KW-1185">Reference proteome</keyword>
<organism evidence="2 3">
    <name type="scientific">Marmoricola endophyticus</name>
    <dbReference type="NCBI Taxonomy" id="2040280"/>
    <lineage>
        <taxon>Bacteria</taxon>
        <taxon>Bacillati</taxon>
        <taxon>Actinomycetota</taxon>
        <taxon>Actinomycetes</taxon>
        <taxon>Propionibacteriales</taxon>
        <taxon>Nocardioidaceae</taxon>
        <taxon>Marmoricola</taxon>
    </lineage>
</organism>
<proteinExistence type="predicted"/>
<accession>A0A917BIT5</accession>
<feature type="region of interest" description="Disordered" evidence="1">
    <location>
        <begin position="34"/>
        <end position="53"/>
    </location>
</feature>
<evidence type="ECO:0000256" key="1">
    <source>
        <dbReference type="SAM" id="MobiDB-lite"/>
    </source>
</evidence>
<dbReference type="InterPro" id="IPR047990">
    <property type="entry name" value="DLW39-like"/>
</dbReference>